<dbReference type="Proteomes" id="UP000485058">
    <property type="component" value="Unassembled WGS sequence"/>
</dbReference>
<dbReference type="PANTHER" id="PTHR45629:SF7">
    <property type="entry name" value="DNA EXCISION REPAIR PROTEIN ERCC-6-RELATED"/>
    <property type="match status" value="1"/>
</dbReference>
<dbReference type="AlphaFoldDB" id="A0A699ZYE3"/>
<feature type="non-terminal residue" evidence="1">
    <location>
        <position position="1"/>
    </location>
</feature>
<dbReference type="GO" id="GO:0045003">
    <property type="term" value="P:double-strand break repair via synthesis-dependent strand annealing"/>
    <property type="evidence" value="ECO:0007669"/>
    <property type="project" value="TreeGrafter"/>
</dbReference>
<comment type="caution">
    <text evidence="1">The sequence shown here is derived from an EMBL/GenBank/DDBJ whole genome shotgun (WGS) entry which is preliminary data.</text>
</comment>
<dbReference type="InterPro" id="IPR027417">
    <property type="entry name" value="P-loop_NTPase"/>
</dbReference>
<evidence type="ECO:0000313" key="1">
    <source>
        <dbReference type="EMBL" id="GFH21042.1"/>
    </source>
</evidence>
<dbReference type="EMBL" id="BLLF01001751">
    <property type="protein sequence ID" value="GFH21042.1"/>
    <property type="molecule type" value="Genomic_DNA"/>
</dbReference>
<sequence length="62" mass="7450">MARVWREGQKKKVWIYRLLTTGSLEEKVYQRQLMKQGLSRSIVDDSEKQSRQFSADELRTLF</sequence>
<proteinExistence type="predicted"/>
<feature type="non-terminal residue" evidence="1">
    <location>
        <position position="62"/>
    </location>
</feature>
<dbReference type="InterPro" id="IPR050496">
    <property type="entry name" value="SNF2_RAD54_helicase_repair"/>
</dbReference>
<keyword evidence="2" id="KW-1185">Reference proteome</keyword>
<organism evidence="1 2">
    <name type="scientific">Haematococcus lacustris</name>
    <name type="common">Green alga</name>
    <name type="synonym">Haematococcus pluvialis</name>
    <dbReference type="NCBI Taxonomy" id="44745"/>
    <lineage>
        <taxon>Eukaryota</taxon>
        <taxon>Viridiplantae</taxon>
        <taxon>Chlorophyta</taxon>
        <taxon>core chlorophytes</taxon>
        <taxon>Chlorophyceae</taxon>
        <taxon>CS clade</taxon>
        <taxon>Chlamydomonadales</taxon>
        <taxon>Haematococcaceae</taxon>
        <taxon>Haematococcus</taxon>
    </lineage>
</organism>
<evidence type="ECO:0000313" key="2">
    <source>
        <dbReference type="Proteomes" id="UP000485058"/>
    </source>
</evidence>
<dbReference type="SUPFAM" id="SSF52540">
    <property type="entry name" value="P-loop containing nucleoside triphosphate hydrolases"/>
    <property type="match status" value="1"/>
</dbReference>
<dbReference type="GO" id="GO:0007131">
    <property type="term" value="P:reciprocal meiotic recombination"/>
    <property type="evidence" value="ECO:0007669"/>
    <property type="project" value="TreeGrafter"/>
</dbReference>
<dbReference type="GO" id="GO:0015616">
    <property type="term" value="F:DNA translocase activity"/>
    <property type="evidence" value="ECO:0007669"/>
    <property type="project" value="TreeGrafter"/>
</dbReference>
<name>A0A699ZYE3_HAELA</name>
<reference evidence="1 2" key="1">
    <citation type="submission" date="2020-02" db="EMBL/GenBank/DDBJ databases">
        <title>Draft genome sequence of Haematococcus lacustris strain NIES-144.</title>
        <authorList>
            <person name="Morimoto D."/>
            <person name="Nakagawa S."/>
            <person name="Yoshida T."/>
            <person name="Sawayama S."/>
        </authorList>
    </citation>
    <scope>NUCLEOTIDE SEQUENCE [LARGE SCALE GENOMIC DNA]</scope>
    <source>
        <strain evidence="1 2">NIES-144</strain>
    </source>
</reference>
<protein>
    <submittedName>
        <fullName evidence="1">Uncharacterized protein</fullName>
    </submittedName>
</protein>
<dbReference type="Gene3D" id="3.40.50.300">
    <property type="entry name" value="P-loop containing nucleotide triphosphate hydrolases"/>
    <property type="match status" value="1"/>
</dbReference>
<gene>
    <name evidence="1" type="ORF">HaLaN_18269</name>
</gene>
<accession>A0A699ZYE3</accession>
<dbReference type="GO" id="GO:0005634">
    <property type="term" value="C:nucleus"/>
    <property type="evidence" value="ECO:0007669"/>
    <property type="project" value="TreeGrafter"/>
</dbReference>
<dbReference type="PANTHER" id="PTHR45629">
    <property type="entry name" value="SNF2/RAD54 FAMILY MEMBER"/>
    <property type="match status" value="1"/>
</dbReference>
<dbReference type="Gene3D" id="1.20.120.850">
    <property type="entry name" value="SWI2/SNF2 ATPases, N-terminal domain"/>
    <property type="match status" value="1"/>
</dbReference>